<sequence length="52" mass="6064">MLPIIKIGKIMPAKKKVLTISLKREFVRCFIKCFHLIIEGADYTEEKEVNVE</sequence>
<proteinExistence type="predicted"/>
<evidence type="ECO:0000313" key="1">
    <source>
        <dbReference type="EMBL" id="EEX49564.1"/>
    </source>
</evidence>
<dbReference type="HOGENOM" id="CLU_3082895_0_0_6"/>
<comment type="caution">
    <text evidence="1">The sequence shown here is derived from an EMBL/GenBank/DDBJ whole genome shotgun (WGS) entry which is preliminary data.</text>
</comment>
<dbReference type="Proteomes" id="UP000005519">
    <property type="component" value="Unassembled WGS sequence"/>
</dbReference>
<keyword evidence="2" id="KW-1185">Reference proteome</keyword>
<reference evidence="1 2" key="1">
    <citation type="submission" date="2009-10" db="EMBL/GenBank/DDBJ databases">
        <authorList>
            <person name="Muzny D."/>
            <person name="Qin X."/>
            <person name="Deng J."/>
            <person name="Jiang H."/>
            <person name="Liu Y."/>
            <person name="Qu J."/>
            <person name="Song X.-Z."/>
            <person name="Zhang L."/>
            <person name="Thornton R."/>
            <person name="Coyle M."/>
            <person name="Francisco L."/>
            <person name="Jackson L."/>
            <person name="Javaid M."/>
            <person name="Korchina V."/>
            <person name="Kovar C."/>
            <person name="Mata R."/>
            <person name="Mathew T."/>
            <person name="Ngo R."/>
            <person name="Nguyen L."/>
            <person name="Nguyen N."/>
            <person name="Okwuonu G."/>
            <person name="Ongeri F."/>
            <person name="Pham C."/>
            <person name="Simmons D."/>
            <person name="Wilczek-Boney K."/>
            <person name="Hale W."/>
            <person name="Jakkamsetti A."/>
            <person name="Pham P."/>
            <person name="Ruth R."/>
            <person name="San Lucas F."/>
            <person name="Warren J."/>
            <person name="Zhang J."/>
            <person name="Zhao Z."/>
            <person name="Zhou C."/>
            <person name="Zhu D."/>
            <person name="Lee S."/>
            <person name="Bess C."/>
            <person name="Blankenburg K."/>
            <person name="Forbes L."/>
            <person name="Fu Q."/>
            <person name="Gubbala S."/>
            <person name="Hirani K."/>
            <person name="Jayaseelan J.C."/>
            <person name="Lara F."/>
            <person name="Munidasa M."/>
            <person name="Palculict T."/>
            <person name="Patil S."/>
            <person name="Pu L.-L."/>
            <person name="Saada N."/>
            <person name="Tang L."/>
            <person name="Weissenberger G."/>
            <person name="Zhu Y."/>
            <person name="Hemphill L."/>
            <person name="Shang Y."/>
            <person name="Youmans B."/>
            <person name="Ayvaz T."/>
            <person name="Ross M."/>
            <person name="Santibanez J."/>
            <person name="Aqrawi P."/>
            <person name="Gross S."/>
            <person name="Joshi V."/>
            <person name="Fowler G."/>
            <person name="Nazareth L."/>
            <person name="Reid J."/>
            <person name="Worley K."/>
            <person name="Petrosino J."/>
            <person name="Highlander S."/>
            <person name="Gibbs R."/>
        </authorList>
    </citation>
    <scope>NUCLEOTIDE SEQUENCE [LARGE SCALE GENOMIC DNA]</scope>
    <source>
        <strain evidence="1 2">ATCC 43325</strain>
    </source>
</reference>
<evidence type="ECO:0000313" key="2">
    <source>
        <dbReference type="Proteomes" id="UP000005519"/>
    </source>
</evidence>
<name>C9PSE5_9PAST</name>
<organism evidence="1 2">
    <name type="scientific">Pasteurella dagmatis ATCC 43325</name>
    <dbReference type="NCBI Taxonomy" id="667128"/>
    <lineage>
        <taxon>Bacteria</taxon>
        <taxon>Pseudomonadati</taxon>
        <taxon>Pseudomonadota</taxon>
        <taxon>Gammaproteobacteria</taxon>
        <taxon>Pasteurellales</taxon>
        <taxon>Pasteurellaceae</taxon>
        <taxon>Pasteurella</taxon>
    </lineage>
</organism>
<dbReference type="AlphaFoldDB" id="C9PSE5"/>
<dbReference type="STRING" id="667128.HMPREF0621_1919"/>
<accession>C9PSE5</accession>
<gene>
    <name evidence="1" type="ORF">HMPREF0621_1919</name>
</gene>
<protein>
    <submittedName>
        <fullName evidence="1">Uncharacterized protein</fullName>
    </submittedName>
</protein>
<dbReference type="EMBL" id="ACZR01000019">
    <property type="protein sequence ID" value="EEX49564.1"/>
    <property type="molecule type" value="Genomic_DNA"/>
</dbReference>